<comment type="caution">
    <text evidence="2">The sequence shown here is derived from an EMBL/GenBank/DDBJ whole genome shotgun (WGS) entry which is preliminary data.</text>
</comment>
<protein>
    <submittedName>
        <fullName evidence="2">Uncharacterized protein</fullName>
    </submittedName>
</protein>
<keyword evidence="1" id="KW-0812">Transmembrane</keyword>
<evidence type="ECO:0000313" key="2">
    <source>
        <dbReference type="EMBL" id="KUG52874.1"/>
    </source>
</evidence>
<proteinExistence type="predicted"/>
<feature type="transmembrane region" description="Helical" evidence="1">
    <location>
        <begin position="7"/>
        <end position="24"/>
    </location>
</feature>
<dbReference type="Proteomes" id="UP000053512">
    <property type="component" value="Unassembled WGS sequence"/>
</dbReference>
<organism evidence="2 3">
    <name type="scientific">Kocuria rosea subsp. polaris</name>
    <dbReference type="NCBI Taxonomy" id="136273"/>
    <lineage>
        <taxon>Bacteria</taxon>
        <taxon>Bacillati</taxon>
        <taxon>Actinomycetota</taxon>
        <taxon>Actinomycetes</taxon>
        <taxon>Micrococcales</taxon>
        <taxon>Micrococcaceae</taxon>
        <taxon>Kocuria</taxon>
    </lineage>
</organism>
<accession>A0A0W8I4R8</accession>
<feature type="transmembrane region" description="Helical" evidence="1">
    <location>
        <begin position="54"/>
        <end position="79"/>
    </location>
</feature>
<feature type="transmembrane region" description="Helical" evidence="1">
    <location>
        <begin position="85"/>
        <end position="105"/>
    </location>
</feature>
<dbReference type="AlphaFoldDB" id="A0A0W8I4R8"/>
<gene>
    <name evidence="2" type="ORF">AVL61_11645</name>
</gene>
<sequence length="117" mass="12095">MPVRTSWARWLVVAGLAAMVLGALDPLEGSLVIVPGTGLAALGAFLGRSRRRVFSYWALLLVAIGVAALVGVSAVGGLGEGTGRSLWWAVLVVVPYAAGWLLGIIDGAQVKLPRPAH</sequence>
<dbReference type="RefSeq" id="WP_058874904.1">
    <property type="nucleotide sequence ID" value="NZ_LQBK01000038.1"/>
</dbReference>
<dbReference type="OrthoDB" id="3078604at2"/>
<evidence type="ECO:0000256" key="1">
    <source>
        <dbReference type="SAM" id="Phobius"/>
    </source>
</evidence>
<reference evidence="3" key="1">
    <citation type="submission" date="2015-12" db="EMBL/GenBank/DDBJ databases">
        <authorList>
            <person name="Nair G.R."/>
            <person name="Kaur G."/>
            <person name="Mayilraj S."/>
        </authorList>
    </citation>
    <scope>NUCLEOTIDE SEQUENCE [LARGE SCALE GENOMIC DNA]</scope>
    <source>
        <strain evidence="3">CD08_4</strain>
    </source>
</reference>
<name>A0A0W8I4R8_KOCRO</name>
<evidence type="ECO:0000313" key="3">
    <source>
        <dbReference type="Proteomes" id="UP000053512"/>
    </source>
</evidence>
<keyword evidence="1" id="KW-1133">Transmembrane helix</keyword>
<feature type="transmembrane region" description="Helical" evidence="1">
    <location>
        <begin position="30"/>
        <end position="47"/>
    </location>
</feature>
<dbReference type="EMBL" id="LQBK01000038">
    <property type="protein sequence ID" value="KUG52874.1"/>
    <property type="molecule type" value="Genomic_DNA"/>
</dbReference>
<keyword evidence="1" id="KW-0472">Membrane</keyword>